<dbReference type="Pfam" id="PF04667">
    <property type="entry name" value="Endosulfine"/>
    <property type="match status" value="1"/>
</dbReference>
<reference evidence="4" key="1">
    <citation type="journal article" date="2023" name="Mol. Phylogenet. Evol.">
        <title>Genome-scale phylogeny and comparative genomics of the fungal order Sordariales.</title>
        <authorList>
            <person name="Hensen N."/>
            <person name="Bonometti L."/>
            <person name="Westerberg I."/>
            <person name="Brannstrom I.O."/>
            <person name="Guillou S."/>
            <person name="Cros-Aarteil S."/>
            <person name="Calhoun S."/>
            <person name="Haridas S."/>
            <person name="Kuo A."/>
            <person name="Mondo S."/>
            <person name="Pangilinan J."/>
            <person name="Riley R."/>
            <person name="LaButti K."/>
            <person name="Andreopoulos B."/>
            <person name="Lipzen A."/>
            <person name="Chen C."/>
            <person name="Yan M."/>
            <person name="Daum C."/>
            <person name="Ng V."/>
            <person name="Clum A."/>
            <person name="Steindorff A."/>
            <person name="Ohm R.A."/>
            <person name="Martin F."/>
            <person name="Silar P."/>
            <person name="Natvig D.O."/>
            <person name="Lalanne C."/>
            <person name="Gautier V."/>
            <person name="Ament-Velasquez S.L."/>
            <person name="Kruys A."/>
            <person name="Hutchinson M.I."/>
            <person name="Powell A.J."/>
            <person name="Barry K."/>
            <person name="Miller A.N."/>
            <person name="Grigoriev I.V."/>
            <person name="Debuchy R."/>
            <person name="Gladieux P."/>
            <person name="Hiltunen Thoren M."/>
            <person name="Johannesson H."/>
        </authorList>
    </citation>
    <scope>NUCLEOTIDE SEQUENCE</scope>
    <source>
        <strain evidence="4">CBS 560.94</strain>
    </source>
</reference>
<comment type="similarity">
    <text evidence="1 2">Belongs to the endosulfine family.</text>
</comment>
<dbReference type="RefSeq" id="XP_062687379.1">
    <property type="nucleotide sequence ID" value="XM_062829358.1"/>
</dbReference>
<evidence type="ECO:0000313" key="4">
    <source>
        <dbReference type="EMBL" id="KAK3356002.1"/>
    </source>
</evidence>
<reference evidence="4" key="2">
    <citation type="submission" date="2023-06" db="EMBL/GenBank/DDBJ databases">
        <authorList>
            <consortium name="Lawrence Berkeley National Laboratory"/>
            <person name="Haridas S."/>
            <person name="Hensen N."/>
            <person name="Bonometti L."/>
            <person name="Westerberg I."/>
            <person name="Brannstrom I.O."/>
            <person name="Guillou S."/>
            <person name="Cros-Aarteil S."/>
            <person name="Calhoun S."/>
            <person name="Kuo A."/>
            <person name="Mondo S."/>
            <person name="Pangilinan J."/>
            <person name="Riley R."/>
            <person name="Labutti K."/>
            <person name="Andreopoulos B."/>
            <person name="Lipzen A."/>
            <person name="Chen C."/>
            <person name="Yanf M."/>
            <person name="Daum C."/>
            <person name="Ng V."/>
            <person name="Clum A."/>
            <person name="Steindorff A."/>
            <person name="Ohm R."/>
            <person name="Martin F."/>
            <person name="Silar P."/>
            <person name="Natvig D."/>
            <person name="Lalanne C."/>
            <person name="Gautier V."/>
            <person name="Ament-Velasquez S.L."/>
            <person name="Kruys A."/>
            <person name="Hutchinson M.I."/>
            <person name="Powell A.J."/>
            <person name="Barry K."/>
            <person name="Miller A.N."/>
            <person name="Grigoriev I.V."/>
            <person name="Debuchy R."/>
            <person name="Gladieux P."/>
            <person name="Thoren M.H."/>
            <person name="Johannesson H."/>
        </authorList>
    </citation>
    <scope>NUCLEOTIDE SEQUENCE</scope>
    <source>
        <strain evidence="4">CBS 560.94</strain>
    </source>
</reference>
<evidence type="ECO:0000256" key="2">
    <source>
        <dbReference type="RuleBase" id="RU363120"/>
    </source>
</evidence>
<name>A0AAE0MYA7_9PEZI</name>
<comment type="function">
    <text evidence="2">Plays an essential role in initiation of the G0 program by preventing the degradation of specific nutrient-regulated mRNAs via the 5'-3' mRNA decay pathway.</text>
</comment>
<accession>A0AAE0MYA7</accession>
<dbReference type="EMBL" id="JAUEPP010000001">
    <property type="protein sequence ID" value="KAK3356002.1"/>
    <property type="molecule type" value="Genomic_DNA"/>
</dbReference>
<comment type="caution">
    <text evidence="4">The sequence shown here is derived from an EMBL/GenBank/DDBJ whole genome shotgun (WGS) entry which is preliminary data.</text>
</comment>
<sequence>MASPPSQTRLDGFDTSQSLSEKDLRIFRLYGRLPSTCTSKPPNSSTLSRSSSSSSSSSPSTSPPNSGSSLQPATTTTTGPNATANAATSRFARHLKERKYFDSGDYALSKAGRGNSVDVGTIGSAHPAPEQIPHPSPLSIMQRRRGSSFCSGVSGSVGLGMREEEEDGGRLGELYGVGVGGWGAFGGRCWNGNNGGRYRRSSLSVAVMGAGGGFEDGEEGRK</sequence>
<feature type="region of interest" description="Disordered" evidence="3">
    <location>
        <begin position="32"/>
        <end position="86"/>
    </location>
</feature>
<feature type="compositionally biased region" description="Low complexity" evidence="3">
    <location>
        <begin position="39"/>
        <end position="86"/>
    </location>
</feature>
<keyword evidence="5" id="KW-1185">Reference proteome</keyword>
<proteinExistence type="inferred from homology"/>
<dbReference type="AlphaFoldDB" id="A0AAE0MYA7"/>
<organism evidence="4 5">
    <name type="scientific">Neurospora tetraspora</name>
    <dbReference type="NCBI Taxonomy" id="94610"/>
    <lineage>
        <taxon>Eukaryota</taxon>
        <taxon>Fungi</taxon>
        <taxon>Dikarya</taxon>
        <taxon>Ascomycota</taxon>
        <taxon>Pezizomycotina</taxon>
        <taxon>Sordariomycetes</taxon>
        <taxon>Sordariomycetidae</taxon>
        <taxon>Sordariales</taxon>
        <taxon>Sordariaceae</taxon>
        <taxon>Neurospora</taxon>
    </lineage>
</organism>
<dbReference type="InterPro" id="IPR006760">
    <property type="entry name" value="Endosulphine"/>
</dbReference>
<dbReference type="Proteomes" id="UP001278500">
    <property type="component" value="Unassembled WGS sequence"/>
</dbReference>
<evidence type="ECO:0000256" key="1">
    <source>
        <dbReference type="ARBA" id="ARBA00010520"/>
    </source>
</evidence>
<dbReference type="GeneID" id="87866512"/>
<evidence type="ECO:0000313" key="5">
    <source>
        <dbReference type="Proteomes" id="UP001278500"/>
    </source>
</evidence>
<gene>
    <name evidence="4" type="ORF">B0H65DRAFT_545231</name>
</gene>
<protein>
    <recommendedName>
        <fullName evidence="2">mRNA stability protein</fullName>
    </recommendedName>
</protein>
<evidence type="ECO:0000256" key="3">
    <source>
        <dbReference type="SAM" id="MobiDB-lite"/>
    </source>
</evidence>